<keyword evidence="2" id="KW-1185">Reference proteome</keyword>
<dbReference type="RefSeq" id="XP_029341024.1">
    <property type="nucleotide sequence ID" value="XM_029485164.1"/>
</dbReference>
<evidence type="ECO:0000313" key="2">
    <source>
        <dbReference type="Proteomes" id="UP000007819"/>
    </source>
</evidence>
<dbReference type="EnsemblMetazoa" id="XM_029485164.1">
    <property type="protein sequence ID" value="XP_029341024.1"/>
    <property type="gene ID" value="LOC107882517"/>
</dbReference>
<dbReference type="RefSeq" id="XP_029341028.1">
    <property type="nucleotide sequence ID" value="XM_029485168.1"/>
</dbReference>
<dbReference type="Proteomes" id="UP000007819">
    <property type="component" value="Chromosome X"/>
</dbReference>
<evidence type="ECO:0000313" key="1">
    <source>
        <dbReference type="EnsemblMetazoa" id="XP_029341032.1"/>
    </source>
</evidence>
<dbReference type="OrthoDB" id="14612at2759"/>
<dbReference type="EnsemblMetazoa" id="XM_029485168.1">
    <property type="protein sequence ID" value="XP_029341028.1"/>
    <property type="gene ID" value="LOC107882517"/>
</dbReference>
<sequence length="167" mass="19225">MVVIFIQKTYKNLSSLKLIFDILQDFFYHSNREVCNAAFEKHNFFCLLLIQTMYSQQNKINSGANGYGNIESPTKTPLPYVQTYKRTGCMAAFESFTQFEQYLDEIRVIMEDPSSPIYVSPRIVDALKSGSKCRLRLSLNVSLSLGDQWPPDQETVEGLYQKIPRLT</sequence>
<dbReference type="RefSeq" id="XP_029341032.1">
    <property type="nucleotide sequence ID" value="XM_029485172.1"/>
</dbReference>
<proteinExistence type="predicted"/>
<protein>
    <submittedName>
        <fullName evidence="1">Uncharacterized protein</fullName>
    </submittedName>
</protein>
<reference evidence="2" key="1">
    <citation type="submission" date="2010-06" db="EMBL/GenBank/DDBJ databases">
        <authorList>
            <person name="Jiang H."/>
            <person name="Abraham K."/>
            <person name="Ali S."/>
            <person name="Alsbrooks S.L."/>
            <person name="Anim B.N."/>
            <person name="Anosike U.S."/>
            <person name="Attaway T."/>
            <person name="Bandaranaike D.P."/>
            <person name="Battles P.K."/>
            <person name="Bell S.N."/>
            <person name="Bell A.V."/>
            <person name="Beltran B."/>
            <person name="Bickham C."/>
            <person name="Bustamante Y."/>
            <person name="Caleb T."/>
            <person name="Canada A."/>
            <person name="Cardenas V."/>
            <person name="Carter K."/>
            <person name="Chacko J."/>
            <person name="Chandrabose M.N."/>
            <person name="Chavez D."/>
            <person name="Chavez A."/>
            <person name="Chen L."/>
            <person name="Chu H.-S."/>
            <person name="Claassen K.J."/>
            <person name="Cockrell R."/>
            <person name="Collins M."/>
            <person name="Cooper J.A."/>
            <person name="Cree A."/>
            <person name="Curry S.M."/>
            <person name="Da Y."/>
            <person name="Dao M.D."/>
            <person name="Das B."/>
            <person name="Davila M.-L."/>
            <person name="Davy-Carroll L."/>
            <person name="Denson S."/>
            <person name="Dinh H."/>
            <person name="Ebong V.E."/>
            <person name="Edwards J.R."/>
            <person name="Egan A."/>
            <person name="El-Daye J."/>
            <person name="Escobedo L."/>
            <person name="Fernandez S."/>
            <person name="Fernando P.R."/>
            <person name="Flagg N."/>
            <person name="Forbes L.D."/>
            <person name="Fowler R.G."/>
            <person name="Fu Q."/>
            <person name="Gabisi R.A."/>
            <person name="Ganer J."/>
            <person name="Garbino Pronczuk A."/>
            <person name="Garcia R.M."/>
            <person name="Garner T."/>
            <person name="Garrett T.E."/>
            <person name="Gonzalez D.A."/>
            <person name="Hamid H."/>
            <person name="Hawkins E.S."/>
            <person name="Hirani K."/>
            <person name="Hogues M.E."/>
            <person name="Hollins B."/>
            <person name="Hsiao C.-H."/>
            <person name="Jabil R."/>
            <person name="James M.L."/>
            <person name="Jhangiani S.N."/>
            <person name="Johnson B."/>
            <person name="Johnson Q."/>
            <person name="Joshi V."/>
            <person name="Kalu J.B."/>
            <person name="Kam C."/>
            <person name="Kashfia A."/>
            <person name="Keebler J."/>
            <person name="Kisamo H."/>
            <person name="Kovar C.L."/>
            <person name="Lago L.A."/>
            <person name="Lai C.-Y."/>
            <person name="Laidlaw J."/>
            <person name="Lara F."/>
            <person name="Le T.-K."/>
            <person name="Lee S.L."/>
            <person name="Legall F.H."/>
            <person name="Lemon S.J."/>
            <person name="Lewis L.R."/>
            <person name="Li B."/>
            <person name="Liu Y."/>
            <person name="Liu Y.-S."/>
            <person name="Lopez J."/>
            <person name="Lozado R.J."/>
            <person name="Lu J."/>
            <person name="Madu R.C."/>
            <person name="Maheshwari M."/>
            <person name="Maheshwari R."/>
            <person name="Malloy K."/>
            <person name="Martinez E."/>
            <person name="Mathew T."/>
            <person name="Mercado I.C."/>
            <person name="Mercado C."/>
            <person name="Meyer B."/>
            <person name="Montgomery K."/>
            <person name="Morgan M.B."/>
            <person name="Munidasa M."/>
            <person name="Nazareth L.V."/>
            <person name="Nelson J."/>
            <person name="Ng B.M."/>
            <person name="Nguyen N.B."/>
            <person name="Nguyen P.Q."/>
            <person name="Nguyen T."/>
            <person name="Obregon M."/>
            <person name="Okwuonu G.O."/>
            <person name="Onwere C.G."/>
            <person name="Orozco G."/>
            <person name="Parra A."/>
            <person name="Patel S."/>
            <person name="Patil S."/>
            <person name="Perez A."/>
            <person name="Perez Y."/>
            <person name="Pham C."/>
            <person name="Primus E.L."/>
            <person name="Pu L.-L."/>
            <person name="Puazo M."/>
            <person name="Qin X."/>
            <person name="Quiroz J.B."/>
            <person name="Reese J."/>
            <person name="Richards S."/>
            <person name="Rives C.M."/>
            <person name="Robberts R."/>
            <person name="Ruiz S.J."/>
            <person name="Ruiz M.J."/>
            <person name="Santibanez J."/>
            <person name="Schneider B.W."/>
            <person name="Sisson I."/>
            <person name="Smith M."/>
            <person name="Sodergren E."/>
            <person name="Song X.-Z."/>
            <person name="Song B.B."/>
            <person name="Summersgill H."/>
            <person name="Thelus R."/>
            <person name="Thornton R.D."/>
            <person name="Trejos Z.Y."/>
            <person name="Usmani K."/>
            <person name="Vattathil S."/>
            <person name="Villasana D."/>
            <person name="Walker D.L."/>
            <person name="Wang S."/>
            <person name="Wang K."/>
            <person name="White C.S."/>
            <person name="Williams A.C."/>
            <person name="Williamson J."/>
            <person name="Wilson K."/>
            <person name="Woghiren I.O."/>
            <person name="Woodworth J.R."/>
            <person name="Worley K.C."/>
            <person name="Wright R.A."/>
            <person name="Wu W."/>
            <person name="Young L."/>
            <person name="Zhang L."/>
            <person name="Zhang J."/>
            <person name="Zhu Y."/>
            <person name="Muzny D.M."/>
            <person name="Weinstock G."/>
            <person name="Gibbs R.A."/>
        </authorList>
    </citation>
    <scope>NUCLEOTIDE SEQUENCE [LARGE SCALE GENOMIC DNA]</scope>
    <source>
        <strain evidence="2">LSR1</strain>
    </source>
</reference>
<dbReference type="EnsemblMetazoa" id="XM_029485172.1">
    <property type="protein sequence ID" value="XP_029341032.1"/>
    <property type="gene ID" value="LOC107882517"/>
</dbReference>
<dbReference type="AlphaFoldDB" id="A0A8R2JKS4"/>
<reference evidence="1" key="2">
    <citation type="submission" date="2022-06" db="UniProtKB">
        <authorList>
            <consortium name="EnsemblMetazoa"/>
        </authorList>
    </citation>
    <scope>IDENTIFICATION</scope>
</reference>
<dbReference type="EnsemblMetazoa" id="XM_029485170.1">
    <property type="protein sequence ID" value="XP_029341030.1"/>
    <property type="gene ID" value="LOC107882517"/>
</dbReference>
<name>A0A8R2JKS4_ACYPI</name>
<accession>A0A8R2JKS4</accession>
<dbReference type="EnsemblMetazoa" id="XM_029485166.1">
    <property type="protein sequence ID" value="XP_029341026.1"/>
    <property type="gene ID" value="LOC107882517"/>
</dbReference>
<dbReference type="RefSeq" id="XP_029341026.1">
    <property type="nucleotide sequence ID" value="XM_029485166.1"/>
</dbReference>
<organism evidence="1 2">
    <name type="scientific">Acyrthosiphon pisum</name>
    <name type="common">Pea aphid</name>
    <dbReference type="NCBI Taxonomy" id="7029"/>
    <lineage>
        <taxon>Eukaryota</taxon>
        <taxon>Metazoa</taxon>
        <taxon>Ecdysozoa</taxon>
        <taxon>Arthropoda</taxon>
        <taxon>Hexapoda</taxon>
        <taxon>Insecta</taxon>
        <taxon>Pterygota</taxon>
        <taxon>Neoptera</taxon>
        <taxon>Paraneoptera</taxon>
        <taxon>Hemiptera</taxon>
        <taxon>Sternorrhyncha</taxon>
        <taxon>Aphidomorpha</taxon>
        <taxon>Aphidoidea</taxon>
        <taxon>Aphididae</taxon>
        <taxon>Macrosiphini</taxon>
        <taxon>Acyrthosiphon</taxon>
    </lineage>
</organism>
<dbReference type="GeneID" id="107882517"/>
<dbReference type="RefSeq" id="XP_029341030.1">
    <property type="nucleotide sequence ID" value="XM_029485170.1"/>
</dbReference>